<gene>
    <name evidence="2" type="ORF">GOP47_0004601</name>
</gene>
<name>A0A9D4V865_ADICA</name>
<evidence type="ECO:0000256" key="1">
    <source>
        <dbReference type="SAM" id="MobiDB-lite"/>
    </source>
</evidence>
<evidence type="ECO:0000313" key="3">
    <source>
        <dbReference type="Proteomes" id="UP000886520"/>
    </source>
</evidence>
<reference evidence="2" key="1">
    <citation type="submission" date="2021-01" db="EMBL/GenBank/DDBJ databases">
        <title>Adiantum capillus-veneris genome.</title>
        <authorList>
            <person name="Fang Y."/>
            <person name="Liao Q."/>
        </authorList>
    </citation>
    <scope>NUCLEOTIDE SEQUENCE</scope>
    <source>
        <strain evidence="2">H3</strain>
        <tissue evidence="2">Leaf</tissue>
    </source>
</reference>
<sequence>PPARETVGREGCMTEWAAHQVKGAINVRPEAEREGGHIEGQLGSIREGTSPQGSRLACKGPPKACRRSPGRLKTTWDIEVEWRHKQKLKRATWALQSLSRQVVLHKRR</sequence>
<dbReference type="AlphaFoldDB" id="A0A9D4V865"/>
<feature type="region of interest" description="Disordered" evidence="1">
    <location>
        <begin position="34"/>
        <end position="69"/>
    </location>
</feature>
<evidence type="ECO:0000313" key="2">
    <source>
        <dbReference type="EMBL" id="KAI5081418.1"/>
    </source>
</evidence>
<keyword evidence="3" id="KW-1185">Reference proteome</keyword>
<organism evidence="2 3">
    <name type="scientific">Adiantum capillus-veneris</name>
    <name type="common">Maidenhair fern</name>
    <dbReference type="NCBI Taxonomy" id="13818"/>
    <lineage>
        <taxon>Eukaryota</taxon>
        <taxon>Viridiplantae</taxon>
        <taxon>Streptophyta</taxon>
        <taxon>Embryophyta</taxon>
        <taxon>Tracheophyta</taxon>
        <taxon>Polypodiopsida</taxon>
        <taxon>Polypodiidae</taxon>
        <taxon>Polypodiales</taxon>
        <taxon>Pteridineae</taxon>
        <taxon>Pteridaceae</taxon>
        <taxon>Vittarioideae</taxon>
        <taxon>Adiantum</taxon>
    </lineage>
</organism>
<comment type="caution">
    <text evidence="2">The sequence shown here is derived from an EMBL/GenBank/DDBJ whole genome shotgun (WGS) entry which is preliminary data.</text>
</comment>
<feature type="non-terminal residue" evidence="2">
    <location>
        <position position="1"/>
    </location>
</feature>
<accession>A0A9D4V865</accession>
<dbReference type="EMBL" id="JABFUD020000004">
    <property type="protein sequence ID" value="KAI5081418.1"/>
    <property type="molecule type" value="Genomic_DNA"/>
</dbReference>
<dbReference type="Proteomes" id="UP000886520">
    <property type="component" value="Chromosome 4"/>
</dbReference>
<protein>
    <submittedName>
        <fullName evidence="2">Uncharacterized protein</fullName>
    </submittedName>
</protein>
<proteinExistence type="predicted"/>